<feature type="compositionally biased region" description="Basic and acidic residues" evidence="5">
    <location>
        <begin position="306"/>
        <end position="315"/>
    </location>
</feature>
<dbReference type="InterPro" id="IPR001733">
    <property type="entry name" value="Peptidase_S26B"/>
</dbReference>
<feature type="transmembrane region" description="Helical" evidence="6">
    <location>
        <begin position="245"/>
        <end position="262"/>
    </location>
</feature>
<dbReference type="GO" id="GO:0006465">
    <property type="term" value="P:signal peptide processing"/>
    <property type="evidence" value="ECO:0007669"/>
    <property type="project" value="InterPro"/>
</dbReference>
<evidence type="ECO:0000256" key="5">
    <source>
        <dbReference type="SAM" id="MobiDB-lite"/>
    </source>
</evidence>
<name>A0A1I5VY31_9EURY</name>
<reference evidence="8" key="1">
    <citation type="submission" date="2016-10" db="EMBL/GenBank/DDBJ databases">
        <authorList>
            <person name="Varghese N."/>
            <person name="Submissions S."/>
        </authorList>
    </citation>
    <scope>NUCLEOTIDE SEQUENCE [LARGE SCALE GENOMIC DNA]</scope>
    <source>
        <strain evidence="8">CGMCC 1.10329</strain>
    </source>
</reference>
<evidence type="ECO:0000256" key="2">
    <source>
        <dbReference type="ARBA" id="ARBA00022692"/>
    </source>
</evidence>
<sequence length="315" mass="33104">MSSLPMRQLALTIVVLLAVSPFAAYAAPAMVGADESYIVLTGSMEPGLVPGDVVFVSSVPAAQIGVGDVITFERGEGPPTTHRVIEVVTANGDRTFRTQGDNNEDPDPVPVRSEQVVGVVTFSIPYVGTVITAADSQYGFVGLVVLPFALLVLDVSYGKLRARRGAASAAGQEADNLPMLYDQAEAARVYYERADAALREAEATAGGFSGRDMTAAIAVGLVLVGYAAWNAYWQMTALGQPRPETMSVFSGALVGLVFLIYLRVTGTDSSETLDSTAATPTPATGDRNHGASERTESFVSSVPRPVAEEEVHDAD</sequence>
<dbReference type="InterPro" id="IPR019533">
    <property type="entry name" value="Peptidase_S26"/>
</dbReference>
<evidence type="ECO:0000313" key="7">
    <source>
        <dbReference type="EMBL" id="SFQ12438.1"/>
    </source>
</evidence>
<dbReference type="InterPro" id="IPR036286">
    <property type="entry name" value="LexA/Signal_pep-like_sf"/>
</dbReference>
<keyword evidence="8" id="KW-1185">Reference proteome</keyword>
<dbReference type="EMBL" id="FOXI01000021">
    <property type="protein sequence ID" value="SFQ12438.1"/>
    <property type="molecule type" value="Genomic_DNA"/>
</dbReference>
<dbReference type="NCBIfam" id="TIGR02228">
    <property type="entry name" value="sigpep_I_arch"/>
    <property type="match status" value="1"/>
</dbReference>
<dbReference type="PANTHER" id="PTHR10806">
    <property type="entry name" value="SIGNAL PEPTIDASE COMPLEX CATALYTIC SUBUNIT SEC11"/>
    <property type="match status" value="1"/>
</dbReference>
<dbReference type="OrthoDB" id="313567at2157"/>
<dbReference type="Proteomes" id="UP000183769">
    <property type="component" value="Unassembled WGS sequence"/>
</dbReference>
<comment type="subcellular location">
    <subcellularLocation>
        <location evidence="1">Membrane</location>
    </subcellularLocation>
</comment>
<dbReference type="GO" id="GO:0016020">
    <property type="term" value="C:membrane"/>
    <property type="evidence" value="ECO:0007669"/>
    <property type="project" value="UniProtKB-SubCell"/>
</dbReference>
<dbReference type="CDD" id="cd06530">
    <property type="entry name" value="S26_SPase_I"/>
    <property type="match status" value="1"/>
</dbReference>
<dbReference type="GO" id="GO:0004252">
    <property type="term" value="F:serine-type endopeptidase activity"/>
    <property type="evidence" value="ECO:0007669"/>
    <property type="project" value="InterPro"/>
</dbReference>
<feature type="transmembrane region" description="Helical" evidence="6">
    <location>
        <begin position="138"/>
        <end position="157"/>
    </location>
</feature>
<keyword evidence="2 6" id="KW-0812">Transmembrane</keyword>
<keyword evidence="4 6" id="KW-0472">Membrane</keyword>
<gene>
    <name evidence="7" type="ORF">SAMN05216277_12127</name>
</gene>
<dbReference type="Gene3D" id="2.10.109.10">
    <property type="entry name" value="Umud Fragment, subunit A"/>
    <property type="match status" value="1"/>
</dbReference>
<dbReference type="PANTHER" id="PTHR10806:SF6">
    <property type="entry name" value="SIGNAL PEPTIDASE COMPLEX CATALYTIC SUBUNIT SEC11"/>
    <property type="match status" value="1"/>
</dbReference>
<feature type="compositionally biased region" description="Polar residues" evidence="5">
    <location>
        <begin position="270"/>
        <end position="282"/>
    </location>
</feature>
<evidence type="ECO:0000313" key="8">
    <source>
        <dbReference type="Proteomes" id="UP000183769"/>
    </source>
</evidence>
<feature type="transmembrane region" description="Helical" evidence="6">
    <location>
        <begin position="215"/>
        <end position="233"/>
    </location>
</feature>
<organism evidence="7 8">
    <name type="scientific">Halolamina pelagica</name>
    <dbReference type="NCBI Taxonomy" id="699431"/>
    <lineage>
        <taxon>Archaea</taxon>
        <taxon>Methanobacteriati</taxon>
        <taxon>Methanobacteriota</taxon>
        <taxon>Stenosarchaea group</taxon>
        <taxon>Halobacteria</taxon>
        <taxon>Halobacteriales</taxon>
        <taxon>Haloferacaceae</taxon>
    </lineage>
</organism>
<evidence type="ECO:0000256" key="4">
    <source>
        <dbReference type="ARBA" id="ARBA00023136"/>
    </source>
</evidence>
<evidence type="ECO:0000256" key="3">
    <source>
        <dbReference type="ARBA" id="ARBA00022989"/>
    </source>
</evidence>
<dbReference type="AlphaFoldDB" id="A0A1I5VY31"/>
<accession>A0A1I5VY31</accession>
<feature type="region of interest" description="Disordered" evidence="5">
    <location>
        <begin position="270"/>
        <end position="315"/>
    </location>
</feature>
<keyword evidence="3 6" id="KW-1133">Transmembrane helix</keyword>
<evidence type="ECO:0000256" key="6">
    <source>
        <dbReference type="SAM" id="Phobius"/>
    </source>
</evidence>
<proteinExistence type="predicted"/>
<dbReference type="SUPFAM" id="SSF51306">
    <property type="entry name" value="LexA/Signal peptidase"/>
    <property type="match status" value="1"/>
</dbReference>
<dbReference type="RefSeq" id="WP_074880591.1">
    <property type="nucleotide sequence ID" value="NZ_FOXI01000021.1"/>
</dbReference>
<protein>
    <submittedName>
        <fullName evidence="7">Signal peptidase, endoplasmic reticulum-type</fullName>
    </submittedName>
</protein>
<dbReference type="PRINTS" id="PR00728">
    <property type="entry name" value="SIGNALPTASE"/>
</dbReference>
<evidence type="ECO:0000256" key="1">
    <source>
        <dbReference type="ARBA" id="ARBA00004370"/>
    </source>
</evidence>
<feature type="compositionally biased region" description="Basic and acidic residues" evidence="5">
    <location>
        <begin position="286"/>
        <end position="296"/>
    </location>
</feature>